<dbReference type="EMBL" id="CAFAAL010000033">
    <property type="protein sequence ID" value="CAB4799166.1"/>
    <property type="molecule type" value="Genomic_DNA"/>
</dbReference>
<dbReference type="EMBL" id="CAEZZP010000057">
    <property type="protein sequence ID" value="CAB4774081.1"/>
    <property type="molecule type" value="Genomic_DNA"/>
</dbReference>
<dbReference type="EMBL" id="CAFBPS010000019">
    <property type="protein sequence ID" value="CAB5024065.1"/>
    <property type="molecule type" value="Genomic_DNA"/>
</dbReference>
<evidence type="ECO:0000313" key="2">
    <source>
        <dbReference type="EMBL" id="CAB4774081.1"/>
    </source>
</evidence>
<evidence type="ECO:0000313" key="4">
    <source>
        <dbReference type="EMBL" id="CAB4860373.1"/>
    </source>
</evidence>
<protein>
    <submittedName>
        <fullName evidence="5">Unannotated protein</fullName>
    </submittedName>
</protein>
<evidence type="ECO:0000313" key="3">
    <source>
        <dbReference type="EMBL" id="CAB4799166.1"/>
    </source>
</evidence>
<sequence length="175" mass="17666">MTASKIISDSPVRPTAADTELLASAQATALAVRDLYQAAVAAGAGGEHVACLVSIAAHHDAYAQSISSLIGRAAPQARDSEVFSANEADFGSDTMATALAAHALENSLVAAHTEVIGMLESTEGAALIASMVIIEARHVVALAAIAGKSPIDDTDLFLVTPEAAQADAQTTTTVA</sequence>
<dbReference type="EMBL" id="CAFBLJ010000014">
    <property type="protein sequence ID" value="CAB4860373.1"/>
    <property type="molecule type" value="Genomic_DNA"/>
</dbReference>
<organism evidence="5">
    <name type="scientific">freshwater metagenome</name>
    <dbReference type="NCBI Taxonomy" id="449393"/>
    <lineage>
        <taxon>unclassified sequences</taxon>
        <taxon>metagenomes</taxon>
        <taxon>ecological metagenomes</taxon>
    </lineage>
</organism>
<reference evidence="5" key="1">
    <citation type="submission" date="2020-05" db="EMBL/GenBank/DDBJ databases">
        <authorList>
            <person name="Chiriac C."/>
            <person name="Salcher M."/>
            <person name="Ghai R."/>
            <person name="Kavagutti S V."/>
        </authorList>
    </citation>
    <scope>NUCLEOTIDE SEQUENCE</scope>
</reference>
<evidence type="ECO:0000313" key="1">
    <source>
        <dbReference type="EMBL" id="CAB4712891.1"/>
    </source>
</evidence>
<accession>A0A6J7FCG8</accession>
<evidence type="ECO:0000313" key="6">
    <source>
        <dbReference type="EMBL" id="CAB5024065.1"/>
    </source>
</evidence>
<gene>
    <name evidence="1" type="ORF">UFOPK2658_00515</name>
    <name evidence="2" type="ORF">UFOPK2880_00992</name>
    <name evidence="3" type="ORF">UFOPK3004_00566</name>
    <name evidence="4" type="ORF">UFOPK3304_00419</name>
    <name evidence="5" type="ORF">UFOPK3494_00275</name>
    <name evidence="6" type="ORF">UFOPK4134_00449</name>
</gene>
<dbReference type="EMBL" id="CAEZYH010000012">
    <property type="protein sequence ID" value="CAB4712891.1"/>
    <property type="molecule type" value="Genomic_DNA"/>
</dbReference>
<evidence type="ECO:0000313" key="5">
    <source>
        <dbReference type="EMBL" id="CAB4890049.1"/>
    </source>
</evidence>
<proteinExistence type="predicted"/>
<dbReference type="EMBL" id="CAFBMF010000009">
    <property type="protein sequence ID" value="CAB4890049.1"/>
    <property type="molecule type" value="Genomic_DNA"/>
</dbReference>
<name>A0A6J7FCG8_9ZZZZ</name>
<dbReference type="AlphaFoldDB" id="A0A6J7FCG8"/>